<organism evidence="6">
    <name type="scientific">Thermocrinis ruber</name>
    <dbReference type="NCBI Taxonomy" id="75906"/>
    <lineage>
        <taxon>Bacteria</taxon>
        <taxon>Pseudomonadati</taxon>
        <taxon>Aquificota</taxon>
        <taxon>Aquificia</taxon>
        <taxon>Aquificales</taxon>
        <taxon>Aquificaceae</taxon>
        <taxon>Thermocrinis</taxon>
    </lineage>
</organism>
<dbReference type="Pfam" id="PF03968">
    <property type="entry name" value="LptD_N"/>
    <property type="match status" value="1"/>
</dbReference>
<dbReference type="GO" id="GO:0001530">
    <property type="term" value="F:lipopolysaccharide binding"/>
    <property type="evidence" value="ECO:0007669"/>
    <property type="project" value="InterPro"/>
</dbReference>
<evidence type="ECO:0000256" key="4">
    <source>
        <dbReference type="SAM" id="SignalP"/>
    </source>
</evidence>
<dbReference type="AlphaFoldDB" id="A0A7C5SW35"/>
<evidence type="ECO:0000256" key="2">
    <source>
        <dbReference type="ARBA" id="ARBA00022729"/>
    </source>
</evidence>
<evidence type="ECO:0000313" key="6">
    <source>
        <dbReference type="EMBL" id="HHO73427.1"/>
    </source>
</evidence>
<evidence type="ECO:0000256" key="3">
    <source>
        <dbReference type="ARBA" id="ARBA00022764"/>
    </source>
</evidence>
<accession>A0A7C5SW35</accession>
<dbReference type="PANTHER" id="PTHR36504">
    <property type="entry name" value="LIPOPOLYSACCHARIDE EXPORT SYSTEM PROTEIN LPTA"/>
    <property type="match status" value="1"/>
</dbReference>
<dbReference type="InterPro" id="IPR014340">
    <property type="entry name" value="LptA"/>
</dbReference>
<feature type="domain" description="Organic solvent tolerance-like N-terminal" evidence="5">
    <location>
        <begin position="21"/>
        <end position="122"/>
    </location>
</feature>
<dbReference type="Gene3D" id="2.60.450.10">
    <property type="entry name" value="Lipopolysaccharide (LPS) transport protein A like domain"/>
    <property type="match status" value="1"/>
</dbReference>
<feature type="signal peptide" evidence="4">
    <location>
        <begin position="1"/>
        <end position="21"/>
    </location>
</feature>
<dbReference type="GO" id="GO:0015920">
    <property type="term" value="P:lipopolysaccharide transport"/>
    <property type="evidence" value="ECO:0007669"/>
    <property type="project" value="InterPro"/>
</dbReference>
<dbReference type="InterPro" id="IPR005653">
    <property type="entry name" value="OstA-like_N"/>
</dbReference>
<keyword evidence="3" id="KW-0574">Periplasm</keyword>
<dbReference type="PANTHER" id="PTHR36504:SF1">
    <property type="entry name" value="LIPOPOLYSACCHARIDE EXPORT SYSTEM PROTEIN LPTA"/>
    <property type="match status" value="1"/>
</dbReference>
<protein>
    <submittedName>
        <fullName evidence="6">Lipopolysaccharide transport periplasmic protein LptA</fullName>
    </submittedName>
</protein>
<name>A0A7C5SW35_9AQUI</name>
<dbReference type="EMBL" id="DSAC01000025">
    <property type="protein sequence ID" value="HHO73427.1"/>
    <property type="molecule type" value="Genomic_DNA"/>
</dbReference>
<keyword evidence="1" id="KW-0813">Transport</keyword>
<reference evidence="6" key="1">
    <citation type="journal article" date="2020" name="mSystems">
        <title>Genome- and Community-Level Interaction Insights into Carbon Utilization and Element Cycling Functions of Hydrothermarchaeota in Hydrothermal Sediment.</title>
        <authorList>
            <person name="Zhou Z."/>
            <person name="Liu Y."/>
            <person name="Xu W."/>
            <person name="Pan J."/>
            <person name="Luo Z.H."/>
            <person name="Li M."/>
        </authorList>
    </citation>
    <scope>NUCLEOTIDE SEQUENCE [LARGE SCALE GENOMIC DNA]</scope>
    <source>
        <strain evidence="6">SpSt-114</strain>
    </source>
</reference>
<dbReference type="GO" id="GO:0017089">
    <property type="term" value="F:glycolipid transfer activity"/>
    <property type="evidence" value="ECO:0007669"/>
    <property type="project" value="TreeGrafter"/>
</dbReference>
<evidence type="ECO:0000256" key="1">
    <source>
        <dbReference type="ARBA" id="ARBA00022448"/>
    </source>
</evidence>
<dbReference type="GO" id="GO:0009279">
    <property type="term" value="C:cell outer membrane"/>
    <property type="evidence" value="ECO:0007669"/>
    <property type="project" value="TreeGrafter"/>
</dbReference>
<evidence type="ECO:0000259" key="5">
    <source>
        <dbReference type="Pfam" id="PF03968"/>
    </source>
</evidence>
<sequence>MKSLLFLLILFIFAYSQPILAEADKMVYEKNSIIYIGNVKITKGNELLTADKVIIHLDENRKANSAEAEGKVFYTDGKRTAKADKAFYDFRKDIVQLVGNARVEEGPNFVEADEIVYYRKEERAIATSKTKRVRSFYVEEKEKK</sequence>
<feature type="chain" id="PRO_5027572640" evidence="4">
    <location>
        <begin position="22"/>
        <end position="144"/>
    </location>
</feature>
<comment type="caution">
    <text evidence="6">The sequence shown here is derived from an EMBL/GenBank/DDBJ whole genome shotgun (WGS) entry which is preliminary data.</text>
</comment>
<gene>
    <name evidence="6" type="primary">lptA</name>
    <name evidence="6" type="ORF">ENN04_02175</name>
</gene>
<dbReference type="NCBIfam" id="TIGR03002">
    <property type="entry name" value="outer_YhbN_LptA"/>
    <property type="match status" value="1"/>
</dbReference>
<dbReference type="GO" id="GO:0030288">
    <property type="term" value="C:outer membrane-bounded periplasmic space"/>
    <property type="evidence" value="ECO:0007669"/>
    <property type="project" value="TreeGrafter"/>
</dbReference>
<keyword evidence="2 4" id="KW-0732">Signal</keyword>
<dbReference type="InterPro" id="IPR052037">
    <property type="entry name" value="LPS_export_LptA"/>
</dbReference>
<proteinExistence type="predicted"/>